<proteinExistence type="predicted"/>
<dbReference type="STRING" id="394096.DB31_2898"/>
<organism evidence="1 2">
    <name type="scientific">Hyalangium minutum</name>
    <dbReference type="NCBI Taxonomy" id="394096"/>
    <lineage>
        <taxon>Bacteria</taxon>
        <taxon>Pseudomonadati</taxon>
        <taxon>Myxococcota</taxon>
        <taxon>Myxococcia</taxon>
        <taxon>Myxococcales</taxon>
        <taxon>Cystobacterineae</taxon>
        <taxon>Archangiaceae</taxon>
        <taxon>Hyalangium</taxon>
    </lineage>
</organism>
<dbReference type="AlphaFoldDB" id="A0A085W6J2"/>
<evidence type="ECO:0000313" key="2">
    <source>
        <dbReference type="Proteomes" id="UP000028725"/>
    </source>
</evidence>
<evidence type="ECO:0000313" key="1">
    <source>
        <dbReference type="EMBL" id="KFE63305.1"/>
    </source>
</evidence>
<dbReference type="RefSeq" id="WP_157232323.1">
    <property type="nucleotide sequence ID" value="NZ_JMCB01000018.1"/>
</dbReference>
<sequence length="65" mass="7858">MLPLLVLFVAAQVPAVPGQDWHRKVDQEIIEWLRRYDRATPEQFMKKLREIYGREDMVRRFPNGF</sequence>
<name>A0A085W6J2_9BACT</name>
<gene>
    <name evidence="1" type="ORF">DB31_2898</name>
</gene>
<dbReference type="EMBL" id="JMCB01000018">
    <property type="protein sequence ID" value="KFE63305.1"/>
    <property type="molecule type" value="Genomic_DNA"/>
</dbReference>
<dbReference type="Proteomes" id="UP000028725">
    <property type="component" value="Unassembled WGS sequence"/>
</dbReference>
<comment type="caution">
    <text evidence="1">The sequence shown here is derived from an EMBL/GenBank/DDBJ whole genome shotgun (WGS) entry which is preliminary data.</text>
</comment>
<accession>A0A085W6J2</accession>
<protein>
    <submittedName>
        <fullName evidence="1">Uncharacterized protein</fullName>
    </submittedName>
</protein>
<keyword evidence="2" id="KW-1185">Reference proteome</keyword>
<reference evidence="1 2" key="1">
    <citation type="submission" date="2014-04" db="EMBL/GenBank/DDBJ databases">
        <title>Genome assembly of Hyalangium minutum DSM 14724.</title>
        <authorList>
            <person name="Sharma G."/>
            <person name="Subramanian S."/>
        </authorList>
    </citation>
    <scope>NUCLEOTIDE SEQUENCE [LARGE SCALE GENOMIC DNA]</scope>
    <source>
        <strain evidence="1 2">DSM 14724</strain>
    </source>
</reference>